<dbReference type="EMBL" id="CP124689">
    <property type="protein sequence ID" value="WGX77573.1"/>
    <property type="molecule type" value="Genomic_DNA"/>
</dbReference>
<name>A0ABY8R8Z4_PARBF</name>
<accession>A0ABY8R8Z4</accession>
<protein>
    <submittedName>
        <fullName evidence="1">Uncharacterized protein</fullName>
    </submittedName>
</protein>
<keyword evidence="2" id="KW-1185">Reference proteome</keyword>
<dbReference type="Proteomes" id="UP001239169">
    <property type="component" value="Plasmid unnamed4"/>
</dbReference>
<organism evidence="1 2">
    <name type="scientific">Paraclostridium bifermentans</name>
    <name type="common">Clostridium bifermentans</name>
    <dbReference type="NCBI Taxonomy" id="1490"/>
    <lineage>
        <taxon>Bacteria</taxon>
        <taxon>Bacillati</taxon>
        <taxon>Bacillota</taxon>
        <taxon>Clostridia</taxon>
        <taxon>Peptostreptococcales</taxon>
        <taxon>Peptostreptococcaceae</taxon>
        <taxon>Paraclostridium</taxon>
    </lineage>
</organism>
<evidence type="ECO:0000313" key="2">
    <source>
        <dbReference type="Proteomes" id="UP001239169"/>
    </source>
</evidence>
<keyword evidence="1" id="KW-0614">Plasmid</keyword>
<gene>
    <name evidence="1" type="ORF">QJS64_20395</name>
</gene>
<geneLocation type="plasmid" evidence="1 2">
    <name>unnamed4</name>
</geneLocation>
<proteinExistence type="predicted"/>
<sequence length="131" mass="15022">MPKKGNIMDTTVRDVEENAEIEFIPGVPLSKINIGQTSGENEAKNPKFEDLFYTGNKKYEEICNNNKFIIKGRKGTGKTILAHYIKIKANDNNVCSCTINTLKDIELQKLMHLDDREFCLKNIRYFGDIVY</sequence>
<evidence type="ECO:0000313" key="1">
    <source>
        <dbReference type="EMBL" id="WGX77573.1"/>
    </source>
</evidence>
<reference evidence="1 2" key="1">
    <citation type="submission" date="2023-04" db="EMBL/GenBank/DDBJ databases">
        <title>Bacteria Genome Submission.</title>
        <authorList>
            <person name="Isaac P."/>
        </authorList>
    </citation>
    <scope>NUCLEOTIDE SEQUENCE [LARGE SCALE GENOMIC DNA]</scope>
    <source>
        <strain evidence="1 2">SampleS7P1</strain>
        <plasmid evidence="1 2">unnamed4</plasmid>
    </source>
</reference>